<dbReference type="AlphaFoldDB" id="A0A329SV08"/>
<evidence type="ECO:0000313" key="4">
    <source>
        <dbReference type="EMBL" id="KAG3208893.1"/>
    </source>
</evidence>
<dbReference type="Proteomes" id="UP000774804">
    <property type="component" value="Unassembled WGS sequence"/>
</dbReference>
<dbReference type="VEuPathDB" id="FungiDB:PC110_g4395"/>
<accession>A0A329SV08</accession>
<name>A0A329SV08_9STRA</name>
<dbReference type="Proteomes" id="UP000736787">
    <property type="component" value="Unassembled WGS sequence"/>
</dbReference>
<dbReference type="Proteomes" id="UP000760860">
    <property type="component" value="Unassembled WGS sequence"/>
</dbReference>
<dbReference type="EMBL" id="RCMV01001375">
    <property type="protein sequence ID" value="KAG3208893.1"/>
    <property type="molecule type" value="Genomic_DNA"/>
</dbReference>
<keyword evidence="7" id="KW-1185">Reference proteome</keyword>
<dbReference type="EMBL" id="MJFZ01000068">
    <property type="protein sequence ID" value="RAW39372.1"/>
    <property type="molecule type" value="Genomic_DNA"/>
</dbReference>
<reference evidence="5" key="3">
    <citation type="submission" date="2021-01" db="EMBL/GenBank/DDBJ databases">
        <title>Phytophthora aleatoria, a newly-described species from Pinus radiata is distinct from Phytophthora cactorum isolates based on comparative genomics.</title>
        <authorList>
            <person name="Mcdougal R."/>
            <person name="Panda P."/>
            <person name="Williams N."/>
            <person name="Studholme D.J."/>
        </authorList>
    </citation>
    <scope>NUCLEOTIDE SEQUENCE</scope>
    <source>
        <strain evidence="5">NZFS 3830</strain>
    </source>
</reference>
<gene>
    <name evidence="5" type="ORF">JG687_00011654</name>
    <name evidence="6" type="ORF">PC110_g4395</name>
    <name evidence="1" type="ORF">PC113_g20816</name>
    <name evidence="2" type="ORF">PC115_g20902</name>
    <name evidence="3" type="ORF">PC117_g21776</name>
    <name evidence="4" type="ORF">PC129_g20088</name>
</gene>
<dbReference type="Proteomes" id="UP000688947">
    <property type="component" value="Unassembled WGS sequence"/>
</dbReference>
<evidence type="ECO:0000313" key="1">
    <source>
        <dbReference type="EMBL" id="KAG2832094.1"/>
    </source>
</evidence>
<dbReference type="EMBL" id="RCMK01001129">
    <property type="protein sequence ID" value="KAG2901285.1"/>
    <property type="molecule type" value="Genomic_DNA"/>
</dbReference>
<dbReference type="Proteomes" id="UP000251314">
    <property type="component" value="Unassembled WGS sequence"/>
</dbReference>
<dbReference type="EMBL" id="RCMI01001392">
    <property type="protein sequence ID" value="KAG2885747.1"/>
    <property type="molecule type" value="Genomic_DNA"/>
</dbReference>
<reference evidence="1" key="2">
    <citation type="submission" date="2018-10" db="EMBL/GenBank/DDBJ databases">
        <title>Effector identification in a new, highly contiguous assembly of the strawberry crown rot pathogen Phytophthora cactorum.</title>
        <authorList>
            <person name="Armitage A.D."/>
            <person name="Nellist C.F."/>
            <person name="Bates H."/>
            <person name="Vickerstaff R.J."/>
            <person name="Harrison R.J."/>
        </authorList>
    </citation>
    <scope>NUCLEOTIDE SEQUENCE</scope>
    <source>
        <strain evidence="1">15-7</strain>
        <strain evidence="2">4032</strain>
        <strain evidence="3">4040</strain>
        <strain evidence="4">P421</strain>
    </source>
</reference>
<evidence type="ECO:0000313" key="5">
    <source>
        <dbReference type="EMBL" id="KAG6954698.1"/>
    </source>
</evidence>
<comment type="caution">
    <text evidence="6">The sequence shown here is derived from an EMBL/GenBank/DDBJ whole genome shotgun (WGS) entry which is preliminary data.</text>
</comment>
<reference evidence="6 7" key="1">
    <citation type="submission" date="2018-01" db="EMBL/GenBank/DDBJ databases">
        <title>Draft genome of the strawberry crown rot pathogen Phytophthora cactorum.</title>
        <authorList>
            <person name="Armitage A.D."/>
            <person name="Lysoe E."/>
            <person name="Nellist C.F."/>
            <person name="Harrison R.J."/>
            <person name="Brurberg M.B."/>
        </authorList>
    </citation>
    <scope>NUCLEOTIDE SEQUENCE [LARGE SCALE GENOMIC DNA]</scope>
    <source>
        <strain evidence="6 7">10300</strain>
    </source>
</reference>
<protein>
    <submittedName>
        <fullName evidence="6">Uncharacterized protein</fullName>
    </submittedName>
</protein>
<evidence type="ECO:0000313" key="3">
    <source>
        <dbReference type="EMBL" id="KAG2901285.1"/>
    </source>
</evidence>
<proteinExistence type="predicted"/>
<dbReference type="EMBL" id="JAENGZ010000726">
    <property type="protein sequence ID" value="KAG6954698.1"/>
    <property type="molecule type" value="Genomic_DNA"/>
</dbReference>
<sequence>MFLGVPFTTSILITGDNLPASPRVDDIIPSQEGLERRCIPRDAIFVGGHLRQQNMRVTPLSVEPR</sequence>
<dbReference type="EMBL" id="RCMG01001253">
    <property type="protein sequence ID" value="KAG2832094.1"/>
    <property type="molecule type" value="Genomic_DNA"/>
</dbReference>
<dbReference type="Proteomes" id="UP000735874">
    <property type="component" value="Unassembled WGS sequence"/>
</dbReference>
<dbReference type="OrthoDB" id="10270440at2759"/>
<evidence type="ECO:0000313" key="6">
    <source>
        <dbReference type="EMBL" id="RAW39372.1"/>
    </source>
</evidence>
<organism evidence="6 7">
    <name type="scientific">Phytophthora cactorum</name>
    <dbReference type="NCBI Taxonomy" id="29920"/>
    <lineage>
        <taxon>Eukaryota</taxon>
        <taxon>Sar</taxon>
        <taxon>Stramenopiles</taxon>
        <taxon>Oomycota</taxon>
        <taxon>Peronosporomycetes</taxon>
        <taxon>Peronosporales</taxon>
        <taxon>Peronosporaceae</taxon>
        <taxon>Phytophthora</taxon>
    </lineage>
</organism>
<evidence type="ECO:0000313" key="7">
    <source>
        <dbReference type="Proteomes" id="UP000251314"/>
    </source>
</evidence>
<evidence type="ECO:0000313" key="2">
    <source>
        <dbReference type="EMBL" id="KAG2885747.1"/>
    </source>
</evidence>